<evidence type="ECO:0000256" key="3">
    <source>
        <dbReference type="ARBA" id="ARBA00022692"/>
    </source>
</evidence>
<evidence type="ECO:0000313" key="8">
    <source>
        <dbReference type="Proteomes" id="UP000814243"/>
    </source>
</evidence>
<accession>A0A922MDA8</accession>
<feature type="transmembrane region" description="Helical" evidence="6">
    <location>
        <begin position="115"/>
        <end position="133"/>
    </location>
</feature>
<comment type="caution">
    <text evidence="7">The sequence shown here is derived from an EMBL/GenBank/DDBJ whole genome shotgun (WGS) entry which is preliminary data.</text>
</comment>
<dbReference type="GO" id="GO:0022857">
    <property type="term" value="F:transmembrane transporter activity"/>
    <property type="evidence" value="ECO:0007669"/>
    <property type="project" value="InterPro"/>
</dbReference>
<dbReference type="Gene3D" id="1.20.1250.20">
    <property type="entry name" value="MFS general substrate transporter like domains"/>
    <property type="match status" value="1"/>
</dbReference>
<feature type="transmembrane region" description="Helical" evidence="6">
    <location>
        <begin position="28"/>
        <end position="51"/>
    </location>
</feature>
<evidence type="ECO:0000256" key="1">
    <source>
        <dbReference type="ARBA" id="ARBA00004141"/>
    </source>
</evidence>
<keyword evidence="5 6" id="KW-0472">Membrane</keyword>
<feature type="transmembrane region" description="Helical" evidence="6">
    <location>
        <begin position="182"/>
        <end position="207"/>
    </location>
</feature>
<dbReference type="Pfam" id="PF07690">
    <property type="entry name" value="MFS_1"/>
    <property type="match status" value="1"/>
</dbReference>
<sequence>MVSPYATFLLVCFLGSLSDVTSRKRVLLLCLFVCCCAYFWLGIASSLYVLLSLRIVLGIFKQTQILTRALAPEYIHEPNQVSILYGKLISLGSFGQTLGSFIGGYTIENFPRSGFTLLCGLLSIFFGINAALINSLPETKTKDEKDEDKPDSYAVSFALARIVTLAMVMSRSAPNNQGTLIGALYSASSLASIITPIIGGLIIQYLVLWRVPTLRFLPEAATRDATVLAPTSRLSLFHL</sequence>
<name>A0A922MDA8_SPOEX</name>
<comment type="subcellular location">
    <subcellularLocation>
        <location evidence="1">Membrane</location>
        <topology evidence="1">Multi-pass membrane protein</topology>
    </subcellularLocation>
</comment>
<evidence type="ECO:0000256" key="2">
    <source>
        <dbReference type="ARBA" id="ARBA00022448"/>
    </source>
</evidence>
<evidence type="ECO:0000256" key="4">
    <source>
        <dbReference type="ARBA" id="ARBA00022989"/>
    </source>
</evidence>
<keyword evidence="2" id="KW-0813">Transport</keyword>
<dbReference type="SUPFAM" id="SSF103473">
    <property type="entry name" value="MFS general substrate transporter"/>
    <property type="match status" value="2"/>
</dbReference>
<dbReference type="GO" id="GO:0016020">
    <property type="term" value="C:membrane"/>
    <property type="evidence" value="ECO:0007669"/>
    <property type="project" value="UniProtKB-SubCell"/>
</dbReference>
<protein>
    <recommendedName>
        <fullName evidence="9">Major facilitator superfamily (MFS) profile domain-containing protein</fullName>
    </recommendedName>
</protein>
<organism evidence="7 8">
    <name type="scientific">Spodoptera exigua</name>
    <name type="common">Beet armyworm</name>
    <name type="synonym">Noctua fulgens</name>
    <dbReference type="NCBI Taxonomy" id="7107"/>
    <lineage>
        <taxon>Eukaryota</taxon>
        <taxon>Metazoa</taxon>
        <taxon>Ecdysozoa</taxon>
        <taxon>Arthropoda</taxon>
        <taxon>Hexapoda</taxon>
        <taxon>Insecta</taxon>
        <taxon>Pterygota</taxon>
        <taxon>Neoptera</taxon>
        <taxon>Endopterygota</taxon>
        <taxon>Lepidoptera</taxon>
        <taxon>Glossata</taxon>
        <taxon>Ditrysia</taxon>
        <taxon>Noctuoidea</taxon>
        <taxon>Noctuidae</taxon>
        <taxon>Amphipyrinae</taxon>
        <taxon>Spodoptera</taxon>
    </lineage>
</organism>
<dbReference type="InterPro" id="IPR036259">
    <property type="entry name" value="MFS_trans_sf"/>
</dbReference>
<dbReference type="EMBL" id="JACEFF010000605">
    <property type="protein sequence ID" value="KAH9634526.1"/>
    <property type="molecule type" value="Genomic_DNA"/>
</dbReference>
<dbReference type="PANTHER" id="PTHR23504:SF14">
    <property type="entry name" value="MAJOR FACILITATOR SUPERFAMILY DOMAIN-CONTAINING PROTEIN 9"/>
    <property type="match status" value="1"/>
</dbReference>
<reference evidence="7" key="1">
    <citation type="journal article" date="2021" name="G3 (Bethesda)">
        <title>Genome and transcriptome analysis of the beet armyworm Spodoptera exigua reveals targets for pest control. .</title>
        <authorList>
            <person name="Simon S."/>
            <person name="Breeschoten T."/>
            <person name="Jansen H.J."/>
            <person name="Dirks R.P."/>
            <person name="Schranz M.E."/>
            <person name="Ros V.I.D."/>
        </authorList>
    </citation>
    <scope>NUCLEOTIDE SEQUENCE</scope>
    <source>
        <strain evidence="7">TB_SE_WUR_2020</strain>
    </source>
</reference>
<evidence type="ECO:0000256" key="6">
    <source>
        <dbReference type="SAM" id="Phobius"/>
    </source>
</evidence>
<evidence type="ECO:0000256" key="5">
    <source>
        <dbReference type="ARBA" id="ARBA00023136"/>
    </source>
</evidence>
<dbReference type="Proteomes" id="UP000814243">
    <property type="component" value="Unassembled WGS sequence"/>
</dbReference>
<evidence type="ECO:0008006" key="9">
    <source>
        <dbReference type="Google" id="ProtNLM"/>
    </source>
</evidence>
<gene>
    <name evidence="7" type="ORF">HF086_016614</name>
</gene>
<dbReference type="InterPro" id="IPR011701">
    <property type="entry name" value="MFS"/>
</dbReference>
<proteinExistence type="predicted"/>
<keyword evidence="4 6" id="KW-1133">Transmembrane helix</keyword>
<evidence type="ECO:0000313" key="7">
    <source>
        <dbReference type="EMBL" id="KAH9634526.1"/>
    </source>
</evidence>
<dbReference type="AlphaFoldDB" id="A0A922MDA8"/>
<keyword evidence="3 6" id="KW-0812">Transmembrane</keyword>
<dbReference type="PANTHER" id="PTHR23504">
    <property type="entry name" value="MAJOR FACILITATOR SUPERFAMILY DOMAIN-CONTAINING PROTEIN 10"/>
    <property type="match status" value="1"/>
</dbReference>